<dbReference type="RefSeq" id="WP_174879797.1">
    <property type="nucleotide sequence ID" value="NZ_CADEPK010000064.1"/>
</dbReference>
<dbReference type="Gene3D" id="1.10.10.60">
    <property type="entry name" value="Homeodomain-like"/>
    <property type="match status" value="2"/>
</dbReference>
<dbReference type="Pfam" id="PF12833">
    <property type="entry name" value="HTH_18"/>
    <property type="match status" value="1"/>
</dbReference>
<dbReference type="Proteomes" id="UP001232245">
    <property type="component" value="Unassembled WGS sequence"/>
</dbReference>
<dbReference type="SUPFAM" id="SSF51215">
    <property type="entry name" value="Regulatory protein AraC"/>
    <property type="match status" value="1"/>
</dbReference>
<dbReference type="InterPro" id="IPR003313">
    <property type="entry name" value="AraC-bd"/>
</dbReference>
<keyword evidence="2" id="KW-0238">DNA-binding</keyword>
<dbReference type="InterPro" id="IPR018060">
    <property type="entry name" value="HTH_AraC"/>
</dbReference>
<keyword evidence="1" id="KW-0805">Transcription regulation</keyword>
<dbReference type="PANTHER" id="PTHR43280:SF2">
    <property type="entry name" value="HTH-TYPE TRANSCRIPTIONAL REGULATOR EXSA"/>
    <property type="match status" value="1"/>
</dbReference>
<keyword evidence="6" id="KW-1185">Reference proteome</keyword>
<evidence type="ECO:0000313" key="5">
    <source>
        <dbReference type="EMBL" id="MDQ0228038.1"/>
    </source>
</evidence>
<keyword evidence="3" id="KW-0804">Transcription</keyword>
<dbReference type="InterPro" id="IPR009057">
    <property type="entry name" value="Homeodomain-like_sf"/>
</dbReference>
<organism evidence="5 6">
    <name type="scientific">Metabacillus niabensis</name>
    <dbReference type="NCBI Taxonomy" id="324854"/>
    <lineage>
        <taxon>Bacteria</taxon>
        <taxon>Bacillati</taxon>
        <taxon>Bacillota</taxon>
        <taxon>Bacilli</taxon>
        <taxon>Bacillales</taxon>
        <taxon>Bacillaceae</taxon>
        <taxon>Metabacillus</taxon>
    </lineage>
</organism>
<evidence type="ECO:0000256" key="1">
    <source>
        <dbReference type="ARBA" id="ARBA00023015"/>
    </source>
</evidence>
<reference evidence="5 6" key="1">
    <citation type="submission" date="2023-07" db="EMBL/GenBank/DDBJ databases">
        <title>Genomic Encyclopedia of Type Strains, Phase IV (KMG-IV): sequencing the most valuable type-strain genomes for metagenomic binning, comparative biology and taxonomic classification.</title>
        <authorList>
            <person name="Goeker M."/>
        </authorList>
    </citation>
    <scope>NUCLEOTIDE SEQUENCE [LARGE SCALE GENOMIC DNA]</scope>
    <source>
        <strain evidence="5 6">DSM 17723</strain>
    </source>
</reference>
<accession>A0ABT9Z706</accession>
<comment type="caution">
    <text evidence="5">The sequence shown here is derived from an EMBL/GenBank/DDBJ whole genome shotgun (WGS) entry which is preliminary data.</text>
</comment>
<evidence type="ECO:0000313" key="6">
    <source>
        <dbReference type="Proteomes" id="UP001232245"/>
    </source>
</evidence>
<dbReference type="PROSITE" id="PS01124">
    <property type="entry name" value="HTH_ARAC_FAMILY_2"/>
    <property type="match status" value="1"/>
</dbReference>
<gene>
    <name evidence="5" type="ORF">J2S02_004402</name>
</gene>
<evidence type="ECO:0000259" key="4">
    <source>
        <dbReference type="PROSITE" id="PS01124"/>
    </source>
</evidence>
<sequence length="295" mass="34661">MEQHHHCETYGFRFLDTLNGPFCQLFAVGHDLISNKEQYHWDGRKRVDGPLLLFQYTISGFGHLAIDEKTYKIMPGYAFMVEIPSDHIYYLPEESNSWEFYYILVRPTGIIHHWNELVGKIGRVIKINNDHSVISLLQNIFHAASRQQITDGYRAASIVYQFIMELFRFSDEHKKMKSNWPVKIQNAVEKMEKDYAYIQSLEEIAIEVEISKYHFIRIFKQSTGYTPIEYLTKVRMEKAVNLLRQSELTIDEIAKLIGYSNGSYFIKVFRKWLGFSPGEFRDGKDIASVNQLKFD</sequence>
<dbReference type="InterPro" id="IPR037923">
    <property type="entry name" value="HTH-like"/>
</dbReference>
<feature type="domain" description="HTH araC/xylS-type" evidence="4">
    <location>
        <begin position="185"/>
        <end position="283"/>
    </location>
</feature>
<dbReference type="InterPro" id="IPR020449">
    <property type="entry name" value="Tscrpt_reg_AraC-type_HTH"/>
</dbReference>
<dbReference type="SUPFAM" id="SSF46689">
    <property type="entry name" value="Homeodomain-like"/>
    <property type="match status" value="2"/>
</dbReference>
<dbReference type="EMBL" id="JAUSTZ010000013">
    <property type="protein sequence ID" value="MDQ0228038.1"/>
    <property type="molecule type" value="Genomic_DNA"/>
</dbReference>
<protein>
    <submittedName>
        <fullName evidence="5">AraC-like DNA-binding protein</fullName>
    </submittedName>
</protein>
<evidence type="ECO:0000256" key="3">
    <source>
        <dbReference type="ARBA" id="ARBA00023163"/>
    </source>
</evidence>
<evidence type="ECO:0000256" key="2">
    <source>
        <dbReference type="ARBA" id="ARBA00023125"/>
    </source>
</evidence>
<dbReference type="Pfam" id="PF02311">
    <property type="entry name" value="AraC_binding"/>
    <property type="match status" value="1"/>
</dbReference>
<proteinExistence type="predicted"/>
<dbReference type="PRINTS" id="PR00032">
    <property type="entry name" value="HTHARAC"/>
</dbReference>
<name>A0ABT9Z706_9BACI</name>
<dbReference type="PANTHER" id="PTHR43280">
    <property type="entry name" value="ARAC-FAMILY TRANSCRIPTIONAL REGULATOR"/>
    <property type="match status" value="1"/>
</dbReference>
<dbReference type="SMART" id="SM00342">
    <property type="entry name" value="HTH_ARAC"/>
    <property type="match status" value="1"/>
</dbReference>
<dbReference type="Gene3D" id="2.60.120.280">
    <property type="entry name" value="Regulatory protein AraC"/>
    <property type="match status" value="1"/>
</dbReference>